<dbReference type="InterPro" id="IPR032183">
    <property type="entry name" value="PKD-like"/>
</dbReference>
<sequence>MKRLNRWIVSLCLLFAGASALLSCRDDLSTLDVNKIAGVAFDTTGMSSLSSFQFEHLVVNPKLKAEGLQEANLKYEWKLKSFDGIGETLVLGTEKNLDYEVRLKPNPAGKFYQIVYTVTDTKTGLDYIMAWRLVVKNNIGEGLVIAENDGGQSSDLSHIMSPLVTRGFTGESVKHHVYSAINGSVFPGLITQMRFTTVYGVDMLYAITASDIYQVATLDYTFAAKNEDLFYGHTGDFKPQLLAGVYQSDIFAGNGKLYSTYLGAARKYGLPFDTRFTVPAHIGFNAEEYGANISVNFYDEVNGQFVYQPSVSSFGDRNQYAVPYASGMPFDPVHLTGKTNLAAGNGANHEFLHVLKDKTSGDISLYVFTPGGYDDVEWVATPPVPLAVYNISAAPDIQNAKFFVFAKDQKVMYYATSSKIYAMLYSTATPVFQEKYSAPAGEQITTLQLYEQAQFLYNSYTQPDIATNQKQLIMSTYGTEGKVYILPMVNPGTGNIDQAHIKTFGGFGHITAITAQK</sequence>
<dbReference type="Pfam" id="PF16407">
    <property type="entry name" value="PKD_2"/>
    <property type="match status" value="1"/>
</dbReference>
<evidence type="ECO:0008006" key="4">
    <source>
        <dbReference type="Google" id="ProtNLM"/>
    </source>
</evidence>
<organism evidence="2 3">
    <name type="scientific">Pararcticibacter amylolyticus</name>
    <dbReference type="NCBI Taxonomy" id="2173175"/>
    <lineage>
        <taxon>Bacteria</taxon>
        <taxon>Pseudomonadati</taxon>
        <taxon>Bacteroidota</taxon>
        <taxon>Sphingobacteriia</taxon>
        <taxon>Sphingobacteriales</taxon>
        <taxon>Sphingobacteriaceae</taxon>
        <taxon>Pararcticibacter</taxon>
    </lineage>
</organism>
<dbReference type="AlphaFoldDB" id="A0A2U2PDT4"/>
<protein>
    <recommendedName>
        <fullName evidence="4">PKD-like family protein</fullName>
    </recommendedName>
</protein>
<feature type="signal peptide" evidence="1">
    <location>
        <begin position="1"/>
        <end position="22"/>
    </location>
</feature>
<dbReference type="OrthoDB" id="1094435at2"/>
<name>A0A2U2PDT4_9SPHI</name>
<keyword evidence="3" id="KW-1185">Reference proteome</keyword>
<dbReference type="RefSeq" id="WP_109416805.1">
    <property type="nucleotide sequence ID" value="NZ_QEAS01000013.1"/>
</dbReference>
<keyword evidence="1" id="KW-0732">Signal</keyword>
<proteinExistence type="predicted"/>
<evidence type="ECO:0000313" key="3">
    <source>
        <dbReference type="Proteomes" id="UP000245647"/>
    </source>
</evidence>
<reference evidence="2 3" key="1">
    <citation type="submission" date="2018-04" db="EMBL/GenBank/DDBJ databases">
        <title>Pedobacter chongqingensis sp. nov., isolated from a rottenly hemp rope.</title>
        <authorList>
            <person name="Cai Y."/>
        </authorList>
    </citation>
    <scope>NUCLEOTIDE SEQUENCE [LARGE SCALE GENOMIC DNA]</scope>
    <source>
        <strain evidence="2 3">FJ4-8</strain>
    </source>
</reference>
<evidence type="ECO:0000256" key="1">
    <source>
        <dbReference type="SAM" id="SignalP"/>
    </source>
</evidence>
<dbReference type="Proteomes" id="UP000245647">
    <property type="component" value="Unassembled WGS sequence"/>
</dbReference>
<dbReference type="PROSITE" id="PS51257">
    <property type="entry name" value="PROKAR_LIPOPROTEIN"/>
    <property type="match status" value="1"/>
</dbReference>
<gene>
    <name evidence="2" type="ORF">DDR33_15955</name>
</gene>
<feature type="chain" id="PRO_5015718317" description="PKD-like family protein" evidence="1">
    <location>
        <begin position="23"/>
        <end position="517"/>
    </location>
</feature>
<accession>A0A2U2PDT4</accession>
<evidence type="ECO:0000313" key="2">
    <source>
        <dbReference type="EMBL" id="PWG79561.1"/>
    </source>
</evidence>
<comment type="caution">
    <text evidence="2">The sequence shown here is derived from an EMBL/GenBank/DDBJ whole genome shotgun (WGS) entry which is preliminary data.</text>
</comment>
<dbReference type="EMBL" id="QEAS01000013">
    <property type="protein sequence ID" value="PWG79561.1"/>
    <property type="molecule type" value="Genomic_DNA"/>
</dbReference>